<dbReference type="HOGENOM" id="CLU_009583_27_6_5"/>
<evidence type="ECO:0000313" key="4">
    <source>
        <dbReference type="EMBL" id="CCM79577.1"/>
    </source>
</evidence>
<reference evidence="4 5" key="1">
    <citation type="journal article" date="2013" name="Genome Announc.">
        <title>Draft Genome Sequence of Rhizobium mesoamericanum STM3625, a Nitrogen-Fixing Symbiont of Mimosa pudica Isolated in French Guiana (South America).</title>
        <authorList>
            <person name="Moulin L."/>
            <person name="Mornico D."/>
            <person name="Melkonian R."/>
            <person name="Klonowska A."/>
        </authorList>
    </citation>
    <scope>NUCLEOTIDE SEQUENCE [LARGE SCALE GENOMIC DNA]</scope>
    <source>
        <strain evidence="4 5">STM3625</strain>
    </source>
</reference>
<name>K0Q4Q3_9HYPH</name>
<dbReference type="RefSeq" id="WP_007536959.1">
    <property type="nucleotide sequence ID" value="NZ_HF536773.1"/>
</dbReference>
<comment type="caution">
    <text evidence="4">The sequence shown here is derived from an EMBL/GenBank/DDBJ whole genome shotgun (WGS) entry which is preliminary data.</text>
</comment>
<dbReference type="PANTHER" id="PTHR46401">
    <property type="entry name" value="GLYCOSYLTRANSFERASE WBBK-RELATED"/>
    <property type="match status" value="1"/>
</dbReference>
<dbReference type="InterPro" id="IPR028098">
    <property type="entry name" value="Glyco_trans_4-like_N"/>
</dbReference>
<keyword evidence="4" id="KW-0328">Glycosyltransferase</keyword>
<evidence type="ECO:0000259" key="3">
    <source>
        <dbReference type="Pfam" id="PF13439"/>
    </source>
</evidence>
<dbReference type="SUPFAM" id="SSF53756">
    <property type="entry name" value="UDP-Glycosyltransferase/glycogen phosphorylase"/>
    <property type="match status" value="1"/>
</dbReference>
<gene>
    <name evidence="4" type="ORF">BN77_p10870</name>
</gene>
<dbReference type="CDD" id="cd03809">
    <property type="entry name" value="GT4_MtfB-like"/>
    <property type="match status" value="1"/>
</dbReference>
<accession>K0Q4Q3</accession>
<sequence>MRIGIDARNLVPKLSGIGRYVIETSRHLAELGHEVLLYLPEPPSSAESIPPGVVQNISQFRGALPRILWGNTRLPKLAERDQLDILWGPAHRLPILGSLEIPQVLTIHDLVWYHASGTMRLRGWLGERVFMGQSIRRADRIVSVSYATKAAVGALYPWAKDKIEVVYPGCTPLKSRLSAEILELQNIDRPFVLFVGTLEPRKNLNGLLEAFAALPESIRTGLLLVIAGGQGWGLGDLEAEITRLKLNASVRLTGFVSDAELGALYQTAKFLAMPSHYEGFGLPIIEANAAGIPALTSNTSSMPEVGGDAVLLVEPSSVQSMTNGLARLATDVSLYSKLCSAARANAERFDWKASAMALSKVFEETHRGRR</sequence>
<dbReference type="Pfam" id="PF00534">
    <property type="entry name" value="Glycos_transf_1"/>
    <property type="match status" value="1"/>
</dbReference>
<dbReference type="Proteomes" id="UP000009319">
    <property type="component" value="Unassembled WGS sequence"/>
</dbReference>
<dbReference type="EMBL" id="CANI01000048">
    <property type="protein sequence ID" value="CCM79577.1"/>
    <property type="molecule type" value="Genomic_DNA"/>
</dbReference>
<dbReference type="Pfam" id="PF13439">
    <property type="entry name" value="Glyco_transf_4"/>
    <property type="match status" value="1"/>
</dbReference>
<evidence type="ECO:0000259" key="2">
    <source>
        <dbReference type="Pfam" id="PF00534"/>
    </source>
</evidence>
<feature type="domain" description="Glycosyltransferase subfamily 4-like N-terminal" evidence="3">
    <location>
        <begin position="15"/>
        <end position="169"/>
    </location>
</feature>
<dbReference type="InterPro" id="IPR001296">
    <property type="entry name" value="Glyco_trans_1"/>
</dbReference>
<evidence type="ECO:0000313" key="5">
    <source>
        <dbReference type="Proteomes" id="UP000009319"/>
    </source>
</evidence>
<dbReference type="GO" id="GO:0009103">
    <property type="term" value="P:lipopolysaccharide biosynthetic process"/>
    <property type="evidence" value="ECO:0007669"/>
    <property type="project" value="TreeGrafter"/>
</dbReference>
<dbReference type="eggNOG" id="COG0438">
    <property type="taxonomic scope" value="Bacteria"/>
</dbReference>
<keyword evidence="1 4" id="KW-0808">Transferase</keyword>
<dbReference type="AlphaFoldDB" id="K0Q4Q3"/>
<feature type="domain" description="Glycosyl transferase family 1" evidence="2">
    <location>
        <begin position="188"/>
        <end position="343"/>
    </location>
</feature>
<proteinExistence type="predicted"/>
<evidence type="ECO:0000256" key="1">
    <source>
        <dbReference type="ARBA" id="ARBA00022679"/>
    </source>
</evidence>
<dbReference type="PANTHER" id="PTHR46401:SF2">
    <property type="entry name" value="GLYCOSYLTRANSFERASE WBBK-RELATED"/>
    <property type="match status" value="1"/>
</dbReference>
<keyword evidence="5" id="KW-1185">Reference proteome</keyword>
<dbReference type="STRING" id="1211777.BN77_p10870"/>
<organism evidence="4 5">
    <name type="scientific">Rhizobium mesoamericanum STM3625</name>
    <dbReference type="NCBI Taxonomy" id="1211777"/>
    <lineage>
        <taxon>Bacteria</taxon>
        <taxon>Pseudomonadati</taxon>
        <taxon>Pseudomonadota</taxon>
        <taxon>Alphaproteobacteria</taxon>
        <taxon>Hyphomicrobiales</taxon>
        <taxon>Rhizobiaceae</taxon>
        <taxon>Rhizobium/Agrobacterium group</taxon>
        <taxon>Rhizobium</taxon>
    </lineage>
</organism>
<protein>
    <submittedName>
        <fullName evidence="4">Putative Mannosyltransferase</fullName>
    </submittedName>
</protein>
<dbReference type="GO" id="GO:0016757">
    <property type="term" value="F:glycosyltransferase activity"/>
    <property type="evidence" value="ECO:0007669"/>
    <property type="project" value="UniProtKB-KW"/>
</dbReference>
<dbReference type="Gene3D" id="3.40.50.2000">
    <property type="entry name" value="Glycogen Phosphorylase B"/>
    <property type="match status" value="2"/>
</dbReference>